<organism evidence="6 7">
    <name type="scientific">Ceratosolen solmsi marchali</name>
    <dbReference type="NCBI Taxonomy" id="326594"/>
    <lineage>
        <taxon>Eukaryota</taxon>
        <taxon>Metazoa</taxon>
        <taxon>Ecdysozoa</taxon>
        <taxon>Arthropoda</taxon>
        <taxon>Hexapoda</taxon>
        <taxon>Insecta</taxon>
        <taxon>Pterygota</taxon>
        <taxon>Neoptera</taxon>
        <taxon>Endopterygota</taxon>
        <taxon>Hymenoptera</taxon>
        <taxon>Apocrita</taxon>
        <taxon>Proctotrupomorpha</taxon>
        <taxon>Chalcidoidea</taxon>
        <taxon>Agaonidae</taxon>
        <taxon>Agaoninae</taxon>
        <taxon>Ceratosolen</taxon>
    </lineage>
</organism>
<dbReference type="FunFam" id="3.40.30.10:FF:000035">
    <property type="entry name" value="hematopoietic prostaglandin D synthase"/>
    <property type="match status" value="1"/>
</dbReference>
<dbReference type="Gene3D" id="1.20.1050.130">
    <property type="match status" value="1"/>
</dbReference>
<gene>
    <name evidence="7" type="primary">LOC105363825</name>
</gene>
<dbReference type="PROSITE" id="PS50404">
    <property type="entry name" value="GST_NTER"/>
    <property type="match status" value="1"/>
</dbReference>
<comment type="similarity">
    <text evidence="3">Belongs to the GST superfamily. Sigma family.</text>
</comment>
<dbReference type="EC" id="2.5.1.18" evidence="1"/>
<evidence type="ECO:0000256" key="3">
    <source>
        <dbReference type="ARBA" id="ARBA00038317"/>
    </source>
</evidence>
<dbReference type="PANTHER" id="PTHR11571">
    <property type="entry name" value="GLUTATHIONE S-TRANSFERASE"/>
    <property type="match status" value="1"/>
</dbReference>
<dbReference type="InterPro" id="IPR040079">
    <property type="entry name" value="Glutathione_S-Trfase"/>
</dbReference>
<sequence length="114" mass="13822">MANYKLYYFNVTGLAEPIRYILHYCGIKFDDIRFNDFEEWKVKYKKEMPMEQVPVLEIDGVRYHQHKSICRYIGRKFKLCGSNEEESLKIDALVDDIDDIRIDFVGRHLLRWHM</sequence>
<dbReference type="InterPro" id="IPR004045">
    <property type="entry name" value="Glutathione_S-Trfase_N"/>
</dbReference>
<keyword evidence="6" id="KW-1185">Reference proteome</keyword>
<keyword evidence="2" id="KW-0808">Transferase</keyword>
<comment type="catalytic activity">
    <reaction evidence="4">
        <text>RX + glutathione = an S-substituted glutathione + a halide anion + H(+)</text>
        <dbReference type="Rhea" id="RHEA:16437"/>
        <dbReference type="ChEBI" id="CHEBI:15378"/>
        <dbReference type="ChEBI" id="CHEBI:16042"/>
        <dbReference type="ChEBI" id="CHEBI:17792"/>
        <dbReference type="ChEBI" id="CHEBI:57925"/>
        <dbReference type="ChEBI" id="CHEBI:90779"/>
        <dbReference type="EC" id="2.5.1.18"/>
    </reaction>
</comment>
<dbReference type="KEGG" id="csol:105363825"/>
<evidence type="ECO:0000256" key="4">
    <source>
        <dbReference type="ARBA" id="ARBA00047960"/>
    </source>
</evidence>
<feature type="domain" description="GST N-terminal" evidence="5">
    <location>
        <begin position="2"/>
        <end position="81"/>
    </location>
</feature>
<dbReference type="SUPFAM" id="SSF52833">
    <property type="entry name" value="Thioredoxin-like"/>
    <property type="match status" value="1"/>
</dbReference>
<dbReference type="AlphaFoldDB" id="A0AAJ7DXE8"/>
<dbReference type="InterPro" id="IPR050213">
    <property type="entry name" value="GST_superfamily"/>
</dbReference>
<evidence type="ECO:0000313" key="6">
    <source>
        <dbReference type="Proteomes" id="UP000695007"/>
    </source>
</evidence>
<dbReference type="InterPro" id="IPR036249">
    <property type="entry name" value="Thioredoxin-like_sf"/>
</dbReference>
<protein>
    <recommendedName>
        <fullName evidence="1">glutathione transferase</fullName>
        <ecNumber evidence="1">2.5.1.18</ecNumber>
    </recommendedName>
</protein>
<reference evidence="7" key="1">
    <citation type="submission" date="2025-08" db="UniProtKB">
        <authorList>
            <consortium name="RefSeq"/>
        </authorList>
    </citation>
    <scope>IDENTIFICATION</scope>
</reference>
<dbReference type="PANTHER" id="PTHR11571:SF224">
    <property type="entry name" value="HEMATOPOIETIC PROSTAGLANDIN D SYNTHASE"/>
    <property type="match status" value="1"/>
</dbReference>
<dbReference type="SFLD" id="SFLDS00019">
    <property type="entry name" value="Glutathione_Transferase_(cytos"/>
    <property type="match status" value="1"/>
</dbReference>
<dbReference type="GeneID" id="105363825"/>
<dbReference type="GO" id="GO:0004364">
    <property type="term" value="F:glutathione transferase activity"/>
    <property type="evidence" value="ECO:0007669"/>
    <property type="project" value="UniProtKB-EC"/>
</dbReference>
<evidence type="ECO:0000259" key="5">
    <source>
        <dbReference type="PROSITE" id="PS50404"/>
    </source>
</evidence>
<dbReference type="GO" id="GO:0004602">
    <property type="term" value="F:glutathione peroxidase activity"/>
    <property type="evidence" value="ECO:0007669"/>
    <property type="project" value="UniProtKB-ARBA"/>
</dbReference>
<dbReference type="GO" id="GO:0006749">
    <property type="term" value="P:glutathione metabolic process"/>
    <property type="evidence" value="ECO:0007669"/>
    <property type="project" value="TreeGrafter"/>
</dbReference>
<dbReference type="RefSeq" id="XP_011499921.1">
    <property type="nucleotide sequence ID" value="XM_011501619.1"/>
</dbReference>
<dbReference type="Proteomes" id="UP000695007">
    <property type="component" value="Unplaced"/>
</dbReference>
<proteinExistence type="inferred from homology"/>
<accession>A0AAJ7DXE8</accession>
<evidence type="ECO:0000256" key="2">
    <source>
        <dbReference type="ARBA" id="ARBA00022679"/>
    </source>
</evidence>
<dbReference type="CDD" id="cd03039">
    <property type="entry name" value="GST_N_Sigma_like"/>
    <property type="match status" value="1"/>
</dbReference>
<evidence type="ECO:0000313" key="7">
    <source>
        <dbReference type="RefSeq" id="XP_011499921.1"/>
    </source>
</evidence>
<name>A0AAJ7DXE8_9HYME</name>
<dbReference type="Pfam" id="PF02798">
    <property type="entry name" value="GST_N"/>
    <property type="match status" value="1"/>
</dbReference>
<evidence type="ECO:0000256" key="1">
    <source>
        <dbReference type="ARBA" id="ARBA00012452"/>
    </source>
</evidence>